<name>A0A381Q1H4_9ZZZZ</name>
<proteinExistence type="predicted"/>
<sequence length="39" mass="4154">MRVSVAGMNVGGELLVVWLQVLEIVAGVTRMDLSPSVAR</sequence>
<reference evidence="1" key="1">
    <citation type="submission" date="2018-05" db="EMBL/GenBank/DDBJ databases">
        <authorList>
            <person name="Lanie J.A."/>
            <person name="Ng W.-L."/>
            <person name="Kazmierczak K.M."/>
            <person name="Andrzejewski T.M."/>
            <person name="Davidsen T.M."/>
            <person name="Wayne K.J."/>
            <person name="Tettelin H."/>
            <person name="Glass J.I."/>
            <person name="Rusch D."/>
            <person name="Podicherti R."/>
            <person name="Tsui H.-C.T."/>
            <person name="Winkler M.E."/>
        </authorList>
    </citation>
    <scope>NUCLEOTIDE SEQUENCE</scope>
</reference>
<gene>
    <name evidence="1" type="ORF">METZ01_LOCUS26050</name>
</gene>
<evidence type="ECO:0000313" key="1">
    <source>
        <dbReference type="EMBL" id="SUZ73196.1"/>
    </source>
</evidence>
<dbReference type="EMBL" id="UINC01001172">
    <property type="protein sequence ID" value="SUZ73196.1"/>
    <property type="molecule type" value="Genomic_DNA"/>
</dbReference>
<accession>A0A381Q1H4</accession>
<protein>
    <submittedName>
        <fullName evidence="1">Uncharacterized protein</fullName>
    </submittedName>
</protein>
<dbReference type="AlphaFoldDB" id="A0A381Q1H4"/>
<organism evidence="1">
    <name type="scientific">marine metagenome</name>
    <dbReference type="NCBI Taxonomy" id="408172"/>
    <lineage>
        <taxon>unclassified sequences</taxon>
        <taxon>metagenomes</taxon>
        <taxon>ecological metagenomes</taxon>
    </lineage>
</organism>